<dbReference type="EMBL" id="JAINDJ010000003">
    <property type="protein sequence ID" value="KAG9452862.1"/>
    <property type="molecule type" value="Genomic_DNA"/>
</dbReference>
<gene>
    <name evidence="2" type="ORF">H6P81_005766</name>
</gene>
<comment type="caution">
    <text evidence="2">The sequence shown here is derived from an EMBL/GenBank/DDBJ whole genome shotgun (WGS) entry which is preliminary data.</text>
</comment>
<sequence>MAAAQGLGSESSQTLKRLKNPHKSMMKLLVWNLEQTARGDRSSARERSLILERGGHGIWFKHFIEHLKRARKIPPVNGGLRPIQ</sequence>
<reference evidence="2 3" key="1">
    <citation type="submission" date="2021-07" db="EMBL/GenBank/DDBJ databases">
        <title>The Aristolochia fimbriata genome: insights into angiosperm evolution, floral development and chemical biosynthesis.</title>
        <authorList>
            <person name="Jiao Y."/>
        </authorList>
    </citation>
    <scope>NUCLEOTIDE SEQUENCE [LARGE SCALE GENOMIC DNA]</scope>
    <source>
        <strain evidence="2">IBCAS-2021</strain>
        <tissue evidence="2">Leaf</tissue>
    </source>
</reference>
<organism evidence="2 3">
    <name type="scientific">Aristolochia fimbriata</name>
    <name type="common">White veined hardy Dutchman's pipe vine</name>
    <dbReference type="NCBI Taxonomy" id="158543"/>
    <lineage>
        <taxon>Eukaryota</taxon>
        <taxon>Viridiplantae</taxon>
        <taxon>Streptophyta</taxon>
        <taxon>Embryophyta</taxon>
        <taxon>Tracheophyta</taxon>
        <taxon>Spermatophyta</taxon>
        <taxon>Magnoliopsida</taxon>
        <taxon>Magnoliidae</taxon>
        <taxon>Piperales</taxon>
        <taxon>Aristolochiaceae</taxon>
        <taxon>Aristolochia</taxon>
    </lineage>
</organism>
<evidence type="ECO:0000313" key="2">
    <source>
        <dbReference type="EMBL" id="KAG9452862.1"/>
    </source>
</evidence>
<dbReference type="Proteomes" id="UP000825729">
    <property type="component" value="Unassembled WGS sequence"/>
</dbReference>
<name>A0AAV7EYY4_ARIFI</name>
<keyword evidence="3" id="KW-1185">Reference proteome</keyword>
<evidence type="ECO:0000256" key="1">
    <source>
        <dbReference type="SAM" id="MobiDB-lite"/>
    </source>
</evidence>
<feature type="region of interest" description="Disordered" evidence="1">
    <location>
        <begin position="1"/>
        <end position="20"/>
    </location>
</feature>
<evidence type="ECO:0000313" key="3">
    <source>
        <dbReference type="Proteomes" id="UP000825729"/>
    </source>
</evidence>
<dbReference type="AlphaFoldDB" id="A0AAV7EYY4"/>
<protein>
    <submittedName>
        <fullName evidence="2">Uncharacterized protein</fullName>
    </submittedName>
</protein>
<proteinExistence type="predicted"/>
<accession>A0AAV7EYY4</accession>